<dbReference type="RefSeq" id="WP_225431276.1">
    <property type="nucleotide sequence ID" value="NZ_BMDS01000004.1"/>
</dbReference>
<gene>
    <name evidence="2" type="ORF">GCM10011459_12290</name>
</gene>
<accession>A0ABQ2C4T4</accession>
<dbReference type="Gene3D" id="3.40.50.300">
    <property type="entry name" value="P-loop containing nucleotide triphosphate hydrolases"/>
    <property type="match status" value="2"/>
</dbReference>
<reference evidence="3" key="1">
    <citation type="journal article" date="2019" name="Int. J. Syst. Evol. Microbiol.">
        <title>The Global Catalogue of Microorganisms (GCM) 10K type strain sequencing project: providing services to taxonomists for standard genome sequencing and annotation.</title>
        <authorList>
            <consortium name="The Broad Institute Genomics Platform"/>
            <consortium name="The Broad Institute Genome Sequencing Center for Infectious Disease"/>
            <person name="Wu L."/>
            <person name="Ma J."/>
        </authorList>
    </citation>
    <scope>NUCLEOTIDE SEQUENCE [LARGE SCALE GENOMIC DNA]</scope>
    <source>
        <strain evidence="3">CCM 8609</strain>
    </source>
</reference>
<dbReference type="Pfam" id="PF01935">
    <property type="entry name" value="DUF87"/>
    <property type="match status" value="1"/>
</dbReference>
<feature type="domain" description="AAA+ ATPase" evidence="1">
    <location>
        <begin position="27"/>
        <end position="345"/>
    </location>
</feature>
<dbReference type="SUPFAM" id="SSF52540">
    <property type="entry name" value="P-loop containing nucleoside triphosphate hydrolases"/>
    <property type="match status" value="1"/>
</dbReference>
<dbReference type="PANTHER" id="PTHR42957">
    <property type="entry name" value="HELICASE MJ1565-RELATED"/>
    <property type="match status" value="1"/>
</dbReference>
<dbReference type="SMART" id="SM00382">
    <property type="entry name" value="AAA"/>
    <property type="match status" value="1"/>
</dbReference>
<evidence type="ECO:0000313" key="2">
    <source>
        <dbReference type="EMBL" id="GGI63395.1"/>
    </source>
</evidence>
<dbReference type="InterPro" id="IPR003593">
    <property type="entry name" value="AAA+_ATPase"/>
</dbReference>
<evidence type="ECO:0000259" key="1">
    <source>
        <dbReference type="SMART" id="SM00382"/>
    </source>
</evidence>
<dbReference type="InterPro" id="IPR027417">
    <property type="entry name" value="P-loop_NTPase"/>
</dbReference>
<comment type="caution">
    <text evidence="2">The sequence shown here is derived from an EMBL/GenBank/DDBJ whole genome shotgun (WGS) entry which is preliminary data.</text>
</comment>
<protein>
    <recommendedName>
        <fullName evidence="1">AAA+ ATPase domain-containing protein</fullName>
    </recommendedName>
</protein>
<dbReference type="InterPro" id="IPR008571">
    <property type="entry name" value="HerA-like"/>
</dbReference>
<dbReference type="InterPro" id="IPR002789">
    <property type="entry name" value="HerA_central"/>
</dbReference>
<dbReference type="EMBL" id="BMDS01000004">
    <property type="protein sequence ID" value="GGI63395.1"/>
    <property type="molecule type" value="Genomic_DNA"/>
</dbReference>
<dbReference type="Proteomes" id="UP000603295">
    <property type="component" value="Unassembled WGS sequence"/>
</dbReference>
<name>A0ABQ2C4T4_9LACO</name>
<evidence type="ECO:0000313" key="3">
    <source>
        <dbReference type="Proteomes" id="UP000603295"/>
    </source>
</evidence>
<dbReference type="PANTHER" id="PTHR42957:SF1">
    <property type="entry name" value="HELICASE MJ1565-RELATED"/>
    <property type="match status" value="1"/>
</dbReference>
<sequence>MSNEQEIFSFNDKVSREKQQQMVARILARHLLIVGQTGSGKTTTTLSLLNYLQHRNQTTIVLDPTGEYAQLPNAITYKLGVNAYLEAGSLSANELQEVLQLAPSPDFQDKLNQAITALRIQHNLVEQDKAYIKCGQKIQNYQHYLEQLGSWAVDYDLSQLVNQLIEEFIIPFADDRADYHLLGQQYDRLAINHNWGMLTTLRERINSEMFKTVFDTVSHPGSFKTELSFILKMFLTQRSTHRTLVIDLSLLKRYEDSQRALISFLMKKILNMRFQAPQQLPVNIVIDEAHRYLPQDQKKLPDNGIFQVLREGRKLHLKVILTTQSPLDLPAKLRSQFSNGIIHCLIDDNEIRSLEMNDLGVKGLNVGEAYLKVSDQTVPVTVTKPNWW</sequence>
<proteinExistence type="predicted"/>
<organism evidence="2 3">
    <name type="scientific">Limosilactobacillus caviae</name>
    <dbReference type="NCBI Taxonomy" id="1769424"/>
    <lineage>
        <taxon>Bacteria</taxon>
        <taxon>Bacillati</taxon>
        <taxon>Bacillota</taxon>
        <taxon>Bacilli</taxon>
        <taxon>Lactobacillales</taxon>
        <taxon>Lactobacillaceae</taxon>
        <taxon>Limosilactobacillus</taxon>
    </lineage>
</organism>
<keyword evidence="3" id="KW-1185">Reference proteome</keyword>